<evidence type="ECO:0000313" key="8">
    <source>
        <dbReference type="EMBL" id="MDR6268633.1"/>
    </source>
</evidence>
<keyword evidence="4" id="KW-0418">Kinase</keyword>
<dbReference type="NCBIfam" id="TIGR03168">
    <property type="entry name" value="1-PFK"/>
    <property type="match status" value="1"/>
</dbReference>
<evidence type="ECO:0000256" key="2">
    <source>
        <dbReference type="ARBA" id="ARBA00022679"/>
    </source>
</evidence>
<dbReference type="SUPFAM" id="SSF53613">
    <property type="entry name" value="Ribokinase-like"/>
    <property type="match status" value="1"/>
</dbReference>
<keyword evidence="9" id="KW-1185">Reference proteome</keyword>
<proteinExistence type="inferred from homology"/>
<feature type="domain" description="Carbohydrate kinase PfkB" evidence="7">
    <location>
        <begin position="19"/>
        <end position="299"/>
    </location>
</feature>
<dbReference type="InterPro" id="IPR017583">
    <property type="entry name" value="Tagatose/fructose_Pkinase"/>
</dbReference>
<keyword evidence="3" id="KW-0547">Nucleotide-binding</keyword>
<sequence>MARSFRGNPMIVTVTPNPAIDLTYQVAGIVPGGSHRVRPPLLRAGGKGINVARVLHGQGVPVRAVATAGGDTGTELAAGLGGIEHRLVPVGAATRRTIALVDQTDGETSIFNEFGASLLPAEWQALAAAVADELPGAAVLVGSGSLPEGAPADFYPGLVALARHAGIPAVVDASGGGLLSAASAGADLLKPNRAELLEATGERDLAAGARMLLRLGAHRVLVSNGAEGMLGFESGRPGQLSARLPQPLVGNPTGAGDAAVAGAASVLAAGELDLRVLLCRAAAWGSAAVLMPGAGEISPDWQELESDLIVEELS</sequence>
<accession>A0ABU1J8D4</accession>
<keyword evidence="2 6" id="KW-0808">Transferase</keyword>
<dbReference type="Gene3D" id="3.40.1190.20">
    <property type="match status" value="1"/>
</dbReference>
<organism evidence="8 9">
    <name type="scientific">Arthrobacter russicus</name>
    <dbReference type="NCBI Taxonomy" id="172040"/>
    <lineage>
        <taxon>Bacteria</taxon>
        <taxon>Bacillati</taxon>
        <taxon>Actinomycetota</taxon>
        <taxon>Actinomycetes</taxon>
        <taxon>Micrococcales</taxon>
        <taxon>Micrococcaceae</taxon>
        <taxon>Arthrobacter</taxon>
    </lineage>
</organism>
<evidence type="ECO:0000256" key="1">
    <source>
        <dbReference type="ARBA" id="ARBA00010688"/>
    </source>
</evidence>
<dbReference type="PIRSF" id="PIRSF000535">
    <property type="entry name" value="1PFK/6PFK/LacC"/>
    <property type="match status" value="1"/>
</dbReference>
<protein>
    <submittedName>
        <fullName evidence="8">1-phosphofructokinase family hexose kinase</fullName>
    </submittedName>
</protein>
<dbReference type="Proteomes" id="UP001185069">
    <property type="component" value="Unassembled WGS sequence"/>
</dbReference>
<evidence type="ECO:0000259" key="7">
    <source>
        <dbReference type="Pfam" id="PF00294"/>
    </source>
</evidence>
<dbReference type="PANTHER" id="PTHR46566">
    <property type="entry name" value="1-PHOSPHOFRUCTOKINASE-RELATED"/>
    <property type="match status" value="1"/>
</dbReference>
<evidence type="ECO:0000256" key="6">
    <source>
        <dbReference type="PIRNR" id="PIRNR000535"/>
    </source>
</evidence>
<comment type="caution">
    <text evidence="8">The sequence shown here is derived from an EMBL/GenBank/DDBJ whole genome shotgun (WGS) entry which is preliminary data.</text>
</comment>
<comment type="similarity">
    <text evidence="1">Belongs to the carbohydrate kinase PfkB family.</text>
</comment>
<dbReference type="InterPro" id="IPR029056">
    <property type="entry name" value="Ribokinase-like"/>
</dbReference>
<gene>
    <name evidence="8" type="ORF">JOE69_000871</name>
</gene>
<dbReference type="PROSITE" id="PS00584">
    <property type="entry name" value="PFKB_KINASES_2"/>
    <property type="match status" value="1"/>
</dbReference>
<dbReference type="PANTHER" id="PTHR46566:SF5">
    <property type="entry name" value="1-PHOSPHOFRUCTOKINASE"/>
    <property type="match status" value="1"/>
</dbReference>
<evidence type="ECO:0000256" key="5">
    <source>
        <dbReference type="ARBA" id="ARBA00022840"/>
    </source>
</evidence>
<dbReference type="InterPro" id="IPR002173">
    <property type="entry name" value="Carboh/pur_kinase_PfkB_CS"/>
</dbReference>
<evidence type="ECO:0000256" key="4">
    <source>
        <dbReference type="ARBA" id="ARBA00022777"/>
    </source>
</evidence>
<dbReference type="InterPro" id="IPR011611">
    <property type="entry name" value="PfkB_dom"/>
</dbReference>
<reference evidence="8 9" key="1">
    <citation type="submission" date="2023-07" db="EMBL/GenBank/DDBJ databases">
        <title>Sequencing the genomes of 1000 actinobacteria strains.</title>
        <authorList>
            <person name="Klenk H.-P."/>
        </authorList>
    </citation>
    <scope>NUCLEOTIDE SEQUENCE [LARGE SCALE GENOMIC DNA]</scope>
    <source>
        <strain evidence="8 9">DSM 14555</strain>
    </source>
</reference>
<keyword evidence="5" id="KW-0067">ATP-binding</keyword>
<evidence type="ECO:0000256" key="3">
    <source>
        <dbReference type="ARBA" id="ARBA00022741"/>
    </source>
</evidence>
<dbReference type="Pfam" id="PF00294">
    <property type="entry name" value="PfkB"/>
    <property type="match status" value="1"/>
</dbReference>
<name>A0ABU1J8D4_9MICC</name>
<dbReference type="EMBL" id="JAVDQF010000001">
    <property type="protein sequence ID" value="MDR6268633.1"/>
    <property type="molecule type" value="Genomic_DNA"/>
</dbReference>
<evidence type="ECO:0000313" key="9">
    <source>
        <dbReference type="Proteomes" id="UP001185069"/>
    </source>
</evidence>